<feature type="compositionally biased region" description="Polar residues" evidence="1">
    <location>
        <begin position="32"/>
        <end position="52"/>
    </location>
</feature>
<keyword evidence="3" id="KW-1185">Reference proteome</keyword>
<evidence type="ECO:0000313" key="2">
    <source>
        <dbReference type="EMBL" id="KAK9937826.1"/>
    </source>
</evidence>
<gene>
    <name evidence="2" type="ORF">M0R45_014594</name>
</gene>
<proteinExistence type="predicted"/>
<feature type="compositionally biased region" description="Basic residues" evidence="1">
    <location>
        <begin position="56"/>
        <end position="71"/>
    </location>
</feature>
<dbReference type="AlphaFoldDB" id="A0AAW1XNG3"/>
<comment type="caution">
    <text evidence="2">The sequence shown here is derived from an EMBL/GenBank/DDBJ whole genome shotgun (WGS) entry which is preliminary data.</text>
</comment>
<name>A0AAW1XNG3_RUBAR</name>
<feature type="compositionally biased region" description="Pro residues" evidence="1">
    <location>
        <begin position="141"/>
        <end position="153"/>
    </location>
</feature>
<reference evidence="2 3" key="1">
    <citation type="journal article" date="2023" name="G3 (Bethesda)">
        <title>A chromosome-length genome assembly and annotation of blackberry (Rubus argutus, cv. 'Hillquist').</title>
        <authorList>
            <person name="Bruna T."/>
            <person name="Aryal R."/>
            <person name="Dudchenko O."/>
            <person name="Sargent D.J."/>
            <person name="Mead D."/>
            <person name="Buti M."/>
            <person name="Cavallini A."/>
            <person name="Hytonen T."/>
            <person name="Andres J."/>
            <person name="Pham M."/>
            <person name="Weisz D."/>
            <person name="Mascagni F."/>
            <person name="Usai G."/>
            <person name="Natali L."/>
            <person name="Bassil N."/>
            <person name="Fernandez G.E."/>
            <person name="Lomsadze A."/>
            <person name="Armour M."/>
            <person name="Olukolu B."/>
            <person name="Poorten T."/>
            <person name="Britton C."/>
            <person name="Davik J."/>
            <person name="Ashrafi H."/>
            <person name="Aiden E.L."/>
            <person name="Borodovsky M."/>
            <person name="Worthington M."/>
        </authorList>
    </citation>
    <scope>NUCLEOTIDE SEQUENCE [LARGE SCALE GENOMIC DNA]</scope>
    <source>
        <strain evidence="2">PI 553951</strain>
    </source>
</reference>
<accession>A0AAW1XNG3</accession>
<organism evidence="2 3">
    <name type="scientific">Rubus argutus</name>
    <name type="common">Southern blackberry</name>
    <dbReference type="NCBI Taxonomy" id="59490"/>
    <lineage>
        <taxon>Eukaryota</taxon>
        <taxon>Viridiplantae</taxon>
        <taxon>Streptophyta</taxon>
        <taxon>Embryophyta</taxon>
        <taxon>Tracheophyta</taxon>
        <taxon>Spermatophyta</taxon>
        <taxon>Magnoliopsida</taxon>
        <taxon>eudicotyledons</taxon>
        <taxon>Gunneridae</taxon>
        <taxon>Pentapetalae</taxon>
        <taxon>rosids</taxon>
        <taxon>fabids</taxon>
        <taxon>Rosales</taxon>
        <taxon>Rosaceae</taxon>
        <taxon>Rosoideae</taxon>
        <taxon>Rosoideae incertae sedis</taxon>
        <taxon>Rubus</taxon>
    </lineage>
</organism>
<dbReference type="Proteomes" id="UP001457282">
    <property type="component" value="Unassembled WGS sequence"/>
</dbReference>
<feature type="region of interest" description="Disordered" evidence="1">
    <location>
        <begin position="15"/>
        <end position="153"/>
    </location>
</feature>
<evidence type="ECO:0000256" key="1">
    <source>
        <dbReference type="SAM" id="MobiDB-lite"/>
    </source>
</evidence>
<dbReference type="EMBL" id="JBEDUW010000003">
    <property type="protein sequence ID" value="KAK9937826.1"/>
    <property type="molecule type" value="Genomic_DNA"/>
</dbReference>
<evidence type="ECO:0000313" key="3">
    <source>
        <dbReference type="Proteomes" id="UP001457282"/>
    </source>
</evidence>
<protein>
    <submittedName>
        <fullName evidence="2">Uncharacterized protein</fullName>
    </submittedName>
</protein>
<sequence>MAVSEPVAIALPNITAAPLPSKPNHPPLPIQLTITISASNHKTEPSFPTSLSLPHRDHHPHPKPQPHHTHKNPCTSTAPPDHLLSPSIKTCKYQLKDSQNPARNPPLLPLHHHSRHLSPSANTPPHTHTMAVKEEAQPCPEALPPPAQTPAHR</sequence>
<feature type="compositionally biased region" description="Pro residues" evidence="1">
    <location>
        <begin position="20"/>
        <end position="29"/>
    </location>
</feature>